<dbReference type="AlphaFoldDB" id="D3Q236"/>
<feature type="transmembrane region" description="Helical" evidence="1">
    <location>
        <begin position="6"/>
        <end position="30"/>
    </location>
</feature>
<name>D3Q236_STANL</name>
<dbReference type="Proteomes" id="UP000000844">
    <property type="component" value="Chromosome"/>
</dbReference>
<sequence>MGLGMAIAVGAWSMVAVIALVAAAGLYMALITRKQKNTDALEEARTDAKRWYDMLSGQLASLSSGDDPVASRALSDASERHTAAAGQLAEAVTIGHYRQVRRTATEGLRYIGAARARLGLVAGPQGPPPVAPDGRPMYEEGYRAVIPDTMDEPVRVSETRGPAKPTVRGVARLMRHQ</sequence>
<keyword evidence="1" id="KW-0812">Transmembrane</keyword>
<dbReference type="OrthoDB" id="5187452at2"/>
<dbReference type="EMBL" id="CP001778">
    <property type="protein sequence ID" value="ADD41903.1"/>
    <property type="molecule type" value="Genomic_DNA"/>
</dbReference>
<dbReference type="KEGG" id="sna:Snas_2212"/>
<evidence type="ECO:0000313" key="3">
    <source>
        <dbReference type="Proteomes" id="UP000000844"/>
    </source>
</evidence>
<organism evidence="2 3">
    <name type="scientific">Stackebrandtia nassauensis (strain DSM 44728 / CIP 108903 / NRRL B-16338 / NBRC 102104 / LLR-40K-21)</name>
    <dbReference type="NCBI Taxonomy" id="446470"/>
    <lineage>
        <taxon>Bacteria</taxon>
        <taxon>Bacillati</taxon>
        <taxon>Actinomycetota</taxon>
        <taxon>Actinomycetes</taxon>
        <taxon>Glycomycetales</taxon>
        <taxon>Glycomycetaceae</taxon>
        <taxon>Stackebrandtia</taxon>
    </lineage>
</organism>
<dbReference type="STRING" id="446470.Snas_2212"/>
<evidence type="ECO:0000313" key="2">
    <source>
        <dbReference type="EMBL" id="ADD41903.1"/>
    </source>
</evidence>
<dbReference type="HOGENOM" id="CLU_1517033_0_0_11"/>
<keyword evidence="3" id="KW-1185">Reference proteome</keyword>
<proteinExistence type="predicted"/>
<keyword evidence="1" id="KW-0472">Membrane</keyword>
<protein>
    <submittedName>
        <fullName evidence="2">Uncharacterized protein</fullName>
    </submittedName>
</protein>
<gene>
    <name evidence="2" type="ordered locus">Snas_2212</name>
</gene>
<evidence type="ECO:0000256" key="1">
    <source>
        <dbReference type="SAM" id="Phobius"/>
    </source>
</evidence>
<accession>D3Q236</accession>
<dbReference type="eggNOG" id="ENOG502ZCEC">
    <property type="taxonomic scope" value="Bacteria"/>
</dbReference>
<dbReference type="RefSeq" id="WP_013017474.1">
    <property type="nucleotide sequence ID" value="NC_013947.1"/>
</dbReference>
<keyword evidence="1" id="KW-1133">Transmembrane helix</keyword>
<reference evidence="2 3" key="1">
    <citation type="journal article" date="2009" name="Stand. Genomic Sci.">
        <title>Complete genome sequence of Stackebrandtia nassauensis type strain (LLR-40K-21).</title>
        <authorList>
            <person name="Munk C."/>
            <person name="Lapidus A."/>
            <person name="Copeland A."/>
            <person name="Jando M."/>
            <person name="Mayilraj S."/>
            <person name="Glavina Del Rio T."/>
            <person name="Nolan M."/>
            <person name="Chen F."/>
            <person name="Lucas S."/>
            <person name="Tice H."/>
            <person name="Cheng J.F."/>
            <person name="Han C."/>
            <person name="Detter J.C."/>
            <person name="Bruce D."/>
            <person name="Goodwin L."/>
            <person name="Chain P."/>
            <person name="Pitluck S."/>
            <person name="Goker M."/>
            <person name="Ovchinikova G."/>
            <person name="Pati A."/>
            <person name="Ivanova N."/>
            <person name="Mavromatis K."/>
            <person name="Chen A."/>
            <person name="Palaniappan K."/>
            <person name="Land M."/>
            <person name="Hauser L."/>
            <person name="Chang Y.J."/>
            <person name="Jeffries C.D."/>
            <person name="Bristow J."/>
            <person name="Eisen J.A."/>
            <person name="Markowitz V."/>
            <person name="Hugenholtz P."/>
            <person name="Kyrpides N.C."/>
            <person name="Klenk H.P."/>
        </authorList>
    </citation>
    <scope>NUCLEOTIDE SEQUENCE [LARGE SCALE GENOMIC DNA]</scope>
    <source>
        <strain evidence="3">DSM 44728 / CIP 108903 / NRRL B-16338 / NBRC 102104 / LLR-40K-21</strain>
    </source>
</reference>